<dbReference type="InterPro" id="IPR029058">
    <property type="entry name" value="AB_hydrolase_fold"/>
</dbReference>
<name>A0A220VF91_9GAMM</name>
<dbReference type="SUPFAM" id="SSF53474">
    <property type="entry name" value="alpha/beta-Hydrolases"/>
    <property type="match status" value="2"/>
</dbReference>
<evidence type="ECO:0000313" key="1">
    <source>
        <dbReference type="EMBL" id="ASK79078.1"/>
    </source>
</evidence>
<evidence type="ECO:0008006" key="3">
    <source>
        <dbReference type="Google" id="ProtNLM"/>
    </source>
</evidence>
<reference evidence="1 2" key="1">
    <citation type="journal article" date="2016" name="Int. J. Syst. Evol. Microbiol.">
        <title>Paraphotobacterium marinum gen. nov., sp. nov., a member of the family Vibrionaceae, isolated from surface seawater.</title>
        <authorList>
            <person name="Huang Z."/>
            <person name="Dong C."/>
            <person name="Shao Z."/>
        </authorList>
    </citation>
    <scope>NUCLEOTIDE SEQUENCE [LARGE SCALE GENOMIC DNA]</scope>
    <source>
        <strain evidence="1 2">NSCS20N07D</strain>
    </source>
</reference>
<dbReference type="AlphaFoldDB" id="A0A220VF91"/>
<proteinExistence type="predicted"/>
<dbReference type="PANTHER" id="PTHR35560">
    <property type="entry name" value="BLL0132 PROTEIN"/>
    <property type="match status" value="1"/>
</dbReference>
<gene>
    <name evidence="1" type="ORF">CF386_08390</name>
</gene>
<protein>
    <recommendedName>
        <fullName evidence="3">Alpha/beta hydrolase</fullName>
    </recommendedName>
</protein>
<dbReference type="Proteomes" id="UP000242175">
    <property type="component" value="Chromosome small"/>
</dbReference>
<accession>A0A220VF91</accession>
<dbReference type="Gene3D" id="3.40.50.1820">
    <property type="entry name" value="alpha/beta hydrolase"/>
    <property type="match status" value="1"/>
</dbReference>
<evidence type="ECO:0000313" key="2">
    <source>
        <dbReference type="Proteomes" id="UP000242175"/>
    </source>
</evidence>
<keyword evidence="2" id="KW-1185">Reference proteome</keyword>
<dbReference type="EMBL" id="CP022356">
    <property type="protein sequence ID" value="ASK79078.1"/>
    <property type="molecule type" value="Genomic_DNA"/>
</dbReference>
<dbReference type="OrthoDB" id="1094867at2"/>
<sequence length="175" mass="20588">MEIHHNIKKIIIVGHSAGAQLLQRYLALSNMPYELSLNKKYKTKFIIISPGTFMYFSKYRPIKNDHCPKFNNYKYGMEHLNHYGKKHADTIVSRYLSLDIIYMVGSLDIKRGGNLLKNCKADMQGKNRKQRSENFVRYLNDTYKQKNKLIILPNVPHNYKKVFQSHALRQVLLNI</sequence>
<organism evidence="1 2">
    <name type="scientific">Paraphotobacterium marinum</name>
    <dbReference type="NCBI Taxonomy" id="1755811"/>
    <lineage>
        <taxon>Bacteria</taxon>
        <taxon>Pseudomonadati</taxon>
        <taxon>Pseudomonadota</taxon>
        <taxon>Gammaproteobacteria</taxon>
        <taxon>Vibrionales</taxon>
        <taxon>Vibrionaceae</taxon>
        <taxon>Paraphotobacterium</taxon>
    </lineage>
</organism>
<dbReference type="KEGG" id="pmai:CF386_08390"/>
<dbReference type="PANTHER" id="PTHR35560:SF3">
    <property type="entry name" value="PEPTIDASE S9 PROLYL OLIGOPEPTIDASE CATALYTIC DOMAIN-CONTAINING PROTEIN"/>
    <property type="match status" value="1"/>
</dbReference>
<dbReference type="RefSeq" id="WP_089073986.1">
    <property type="nucleotide sequence ID" value="NZ_CP022356.1"/>
</dbReference>